<feature type="region of interest" description="Disordered" evidence="2">
    <location>
        <begin position="51"/>
        <end position="93"/>
    </location>
</feature>
<dbReference type="PANTHER" id="PTHR30189">
    <property type="entry name" value="LPS-ASSEMBLY PROTEIN"/>
    <property type="match status" value="1"/>
</dbReference>
<name>A0A917C1A3_9PROT</name>
<keyword evidence="1" id="KW-0998">Cell outer membrane</keyword>
<evidence type="ECO:0000256" key="1">
    <source>
        <dbReference type="HAMAP-Rule" id="MF_01411"/>
    </source>
</evidence>
<comment type="similarity">
    <text evidence="1">Belongs to the LptD family.</text>
</comment>
<dbReference type="GO" id="GO:0015920">
    <property type="term" value="P:lipopolysaccharide transport"/>
    <property type="evidence" value="ECO:0007669"/>
    <property type="project" value="InterPro"/>
</dbReference>
<evidence type="ECO:0000313" key="4">
    <source>
        <dbReference type="EMBL" id="GGF67460.1"/>
    </source>
</evidence>
<feature type="compositionally biased region" description="Polar residues" evidence="2">
    <location>
        <begin position="76"/>
        <end position="93"/>
    </location>
</feature>
<dbReference type="PANTHER" id="PTHR30189:SF1">
    <property type="entry name" value="LPS-ASSEMBLY PROTEIN LPTD"/>
    <property type="match status" value="1"/>
</dbReference>
<evidence type="ECO:0000259" key="3">
    <source>
        <dbReference type="Pfam" id="PF04453"/>
    </source>
</evidence>
<keyword evidence="5" id="KW-1185">Reference proteome</keyword>
<dbReference type="Gene3D" id="2.60.450.10">
    <property type="entry name" value="Lipopolysaccharide (LPS) transport protein A like domain"/>
    <property type="match status" value="1"/>
</dbReference>
<dbReference type="Proteomes" id="UP000632498">
    <property type="component" value="Unassembled WGS sequence"/>
</dbReference>
<dbReference type="InterPro" id="IPR020889">
    <property type="entry name" value="LipoPS_assembly_LptD"/>
</dbReference>
<dbReference type="HAMAP" id="MF_01411">
    <property type="entry name" value="LPS_assembly_LptD"/>
    <property type="match status" value="1"/>
</dbReference>
<evidence type="ECO:0000313" key="5">
    <source>
        <dbReference type="Proteomes" id="UP000632498"/>
    </source>
</evidence>
<reference evidence="4" key="2">
    <citation type="submission" date="2020-09" db="EMBL/GenBank/DDBJ databases">
        <authorList>
            <person name="Sun Q."/>
            <person name="Zhou Y."/>
        </authorList>
    </citation>
    <scope>NUCLEOTIDE SEQUENCE</scope>
    <source>
        <strain evidence="4">CGMCC 1.15254</strain>
    </source>
</reference>
<keyword evidence="1" id="KW-0472">Membrane</keyword>
<dbReference type="EMBL" id="BMHV01000015">
    <property type="protein sequence ID" value="GGF67460.1"/>
    <property type="molecule type" value="Genomic_DNA"/>
</dbReference>
<reference evidence="4" key="1">
    <citation type="journal article" date="2014" name="Int. J. Syst. Evol. Microbiol.">
        <title>Complete genome sequence of Corynebacterium casei LMG S-19264T (=DSM 44701T), isolated from a smear-ripened cheese.</title>
        <authorList>
            <consortium name="US DOE Joint Genome Institute (JGI-PGF)"/>
            <person name="Walter F."/>
            <person name="Albersmeier A."/>
            <person name="Kalinowski J."/>
            <person name="Ruckert C."/>
        </authorList>
    </citation>
    <scope>NUCLEOTIDE SEQUENCE</scope>
    <source>
        <strain evidence="4">CGMCC 1.15254</strain>
    </source>
</reference>
<feature type="chain" id="PRO_5038192793" description="LPS-assembly protein LptD" evidence="1">
    <location>
        <begin position="35"/>
        <end position="780"/>
    </location>
</feature>
<comment type="caution">
    <text evidence="4">The sequence shown here is derived from an EMBL/GenBank/DDBJ whole genome shotgun (WGS) entry which is preliminary data.</text>
</comment>
<evidence type="ECO:0000256" key="2">
    <source>
        <dbReference type="SAM" id="MobiDB-lite"/>
    </source>
</evidence>
<proteinExistence type="inferred from homology"/>
<gene>
    <name evidence="1 4" type="primary">lptD</name>
    <name evidence="4" type="ORF">GCM10011332_21950</name>
</gene>
<protein>
    <recommendedName>
        <fullName evidence="1">LPS-assembly protein LptD</fullName>
    </recommendedName>
</protein>
<comment type="subcellular location">
    <subcellularLocation>
        <location evidence="1">Cell outer membrane</location>
    </subcellularLocation>
</comment>
<dbReference type="GO" id="GO:0043165">
    <property type="term" value="P:Gram-negative-bacterium-type cell outer membrane assembly"/>
    <property type="evidence" value="ECO:0007669"/>
    <property type="project" value="UniProtKB-UniRule"/>
</dbReference>
<comment type="subunit">
    <text evidence="1">Component of the lipopolysaccharide transport and assembly complex.</text>
</comment>
<comment type="function">
    <text evidence="1">Involved in the assembly of lipopolysaccharide (LPS) at the surface of the outer membrane.</text>
</comment>
<organism evidence="4 5">
    <name type="scientific">Terasakiella brassicae</name>
    <dbReference type="NCBI Taxonomy" id="1634917"/>
    <lineage>
        <taxon>Bacteria</taxon>
        <taxon>Pseudomonadati</taxon>
        <taxon>Pseudomonadota</taxon>
        <taxon>Alphaproteobacteria</taxon>
        <taxon>Rhodospirillales</taxon>
        <taxon>Terasakiellaceae</taxon>
        <taxon>Terasakiella</taxon>
    </lineage>
</organism>
<dbReference type="InterPro" id="IPR007543">
    <property type="entry name" value="LptD_C"/>
</dbReference>
<keyword evidence="1" id="KW-0732">Signal</keyword>
<feature type="domain" description="LptD C-terminal" evidence="3">
    <location>
        <begin position="346"/>
        <end position="713"/>
    </location>
</feature>
<dbReference type="GO" id="GO:1990351">
    <property type="term" value="C:transporter complex"/>
    <property type="evidence" value="ECO:0007669"/>
    <property type="project" value="TreeGrafter"/>
</dbReference>
<dbReference type="InterPro" id="IPR050218">
    <property type="entry name" value="LptD"/>
</dbReference>
<comment type="caution">
    <text evidence="1">Lacks conserved residue(s) required for the propagation of feature annotation.</text>
</comment>
<feature type="signal peptide" evidence="1">
    <location>
        <begin position="1"/>
        <end position="34"/>
    </location>
</feature>
<sequence precursor="true">MAFKQTASKRQFVTYTLFATCSALAVLAPSHARAQLSIMGVLDTRAPFSPVQKKTSPVLTSPELQQKSKPKKQLPTHSNEVAPSSNSEKSSISADELGYSKDLGILTARGNVEIIYSERILVADTVSYNQNKDVVTASGNVQLIEPDGNVLLSEYMEISSDLKHGIARQMVLSLANNSLIRAKEGEKDGRFTVIKDAEYSACKKCEDDPDRPLLWKLSAKEVKHDSKLQRIEYSDAFFEILDVPVLYTPIFWHADPSRKRETGFLFPSYGSQGTLGSYVNTPFFWNINPSKDLTINPTWYFDDNQPLLELGYRQSLRNGDLRLNGSATYIKEGGVGQSSGNTGNEIRGHIDSEGQFDINNTWRWGFEVNTASDDTYTRRYGFNDNTENAQLISQLYTEGFRKRNYTTLNLSTYQEQRDIKSETLQDSKLEYLISYMSQPSKSGSYWKIDGTMMHISHRNDVRTSRLAADTSWVVPYTSNTGDLITLEANLISAGYYTSESNAASSASVKSGTDAQFVPSLSLEWRKPVSRTHMDGKVNEVFEPIFKVKAAPNVSQRDFLNEDSQDFEFDDTNVFKTKRFTGLDRIDGGHRMDYGLNWGVYGNEGGYSLFSIAQSYRLRDDKTYSSNSGHEDNLSDIVGRIDIAPTDFLNVLYRYRLDKDELTLNRSETSLTIGPSSSRMSISHLYVEGAGGGSQYATREEISTSIENQWSKNWSSNAYSTYRMNSPEGNVNYGARVTYEDDCSAVYLDFRRSFAEDRDLTPDDTFSLRFELKSLGDFGVF</sequence>
<accession>A0A917C1A3</accession>
<dbReference type="GO" id="GO:0009279">
    <property type="term" value="C:cell outer membrane"/>
    <property type="evidence" value="ECO:0007669"/>
    <property type="project" value="UniProtKB-SubCell"/>
</dbReference>
<dbReference type="Pfam" id="PF04453">
    <property type="entry name" value="LptD"/>
    <property type="match status" value="1"/>
</dbReference>
<dbReference type="AlphaFoldDB" id="A0A917C1A3"/>